<dbReference type="AlphaFoldDB" id="A0A9W8J573"/>
<accession>A0A9W8J573</accession>
<protein>
    <submittedName>
        <fullName evidence="1">Uncharacterized protein</fullName>
    </submittedName>
</protein>
<sequence length="97" mass="11090">MLGSEGAVLVTSSADLEELENYVELRHFIAENARLLYLHANGIRRLDEDESLYILTGCIKSDSWAMAAFKGPIYPPYDVLRLIRKGQIWVELEKEHP</sequence>
<dbReference type="Proteomes" id="UP001140091">
    <property type="component" value="Unassembled WGS sequence"/>
</dbReference>
<gene>
    <name evidence="1" type="ORF">H1R20_g10562</name>
</gene>
<keyword evidence="2" id="KW-1185">Reference proteome</keyword>
<proteinExistence type="predicted"/>
<feature type="non-terminal residue" evidence="1">
    <location>
        <position position="1"/>
    </location>
</feature>
<comment type="caution">
    <text evidence="1">The sequence shown here is derived from an EMBL/GenBank/DDBJ whole genome shotgun (WGS) entry which is preliminary data.</text>
</comment>
<organism evidence="1 2">
    <name type="scientific">Candolleomyces eurysporus</name>
    <dbReference type="NCBI Taxonomy" id="2828524"/>
    <lineage>
        <taxon>Eukaryota</taxon>
        <taxon>Fungi</taxon>
        <taxon>Dikarya</taxon>
        <taxon>Basidiomycota</taxon>
        <taxon>Agaricomycotina</taxon>
        <taxon>Agaricomycetes</taxon>
        <taxon>Agaricomycetidae</taxon>
        <taxon>Agaricales</taxon>
        <taxon>Agaricineae</taxon>
        <taxon>Psathyrellaceae</taxon>
        <taxon>Candolleomyces</taxon>
    </lineage>
</organism>
<dbReference type="OrthoDB" id="3222453at2759"/>
<dbReference type="EMBL" id="JANBPK010001055">
    <property type="protein sequence ID" value="KAJ2926534.1"/>
    <property type="molecule type" value="Genomic_DNA"/>
</dbReference>
<evidence type="ECO:0000313" key="1">
    <source>
        <dbReference type="EMBL" id="KAJ2926534.1"/>
    </source>
</evidence>
<reference evidence="1" key="1">
    <citation type="submission" date="2022-06" db="EMBL/GenBank/DDBJ databases">
        <title>Genome Sequence of Candolleomyces eurysporus.</title>
        <authorList>
            <person name="Buettner E."/>
        </authorList>
    </citation>
    <scope>NUCLEOTIDE SEQUENCE</scope>
    <source>
        <strain evidence="1">VTCC 930004</strain>
    </source>
</reference>
<evidence type="ECO:0000313" key="2">
    <source>
        <dbReference type="Proteomes" id="UP001140091"/>
    </source>
</evidence>
<name>A0A9W8J573_9AGAR</name>